<feature type="domain" description="Reverse transcriptase" evidence="1">
    <location>
        <begin position="1"/>
        <end position="306"/>
    </location>
</feature>
<gene>
    <name evidence="2" type="ORF">Slati_1533500</name>
</gene>
<dbReference type="CDD" id="cd01650">
    <property type="entry name" value="RT_nLTR_like"/>
    <property type="match status" value="1"/>
</dbReference>
<evidence type="ECO:0000259" key="1">
    <source>
        <dbReference type="PROSITE" id="PS50878"/>
    </source>
</evidence>
<dbReference type="InterPro" id="IPR043502">
    <property type="entry name" value="DNA/RNA_pol_sf"/>
</dbReference>
<dbReference type="PANTHER" id="PTHR19446">
    <property type="entry name" value="REVERSE TRANSCRIPTASES"/>
    <property type="match status" value="1"/>
</dbReference>
<dbReference type="PROSITE" id="PS50878">
    <property type="entry name" value="RT_POL"/>
    <property type="match status" value="1"/>
</dbReference>
<accession>A0AAW2XC85</accession>
<protein>
    <submittedName>
        <fullName evidence="2">Mitochondrial protein</fullName>
    </submittedName>
</protein>
<name>A0AAW2XC85_9LAMI</name>
<dbReference type="EMBL" id="JACGWN010000005">
    <property type="protein sequence ID" value="KAL0449771.1"/>
    <property type="molecule type" value="Genomic_DNA"/>
</dbReference>
<organism evidence="2">
    <name type="scientific">Sesamum latifolium</name>
    <dbReference type="NCBI Taxonomy" id="2727402"/>
    <lineage>
        <taxon>Eukaryota</taxon>
        <taxon>Viridiplantae</taxon>
        <taxon>Streptophyta</taxon>
        <taxon>Embryophyta</taxon>
        <taxon>Tracheophyta</taxon>
        <taxon>Spermatophyta</taxon>
        <taxon>Magnoliopsida</taxon>
        <taxon>eudicotyledons</taxon>
        <taxon>Gunneridae</taxon>
        <taxon>Pentapetalae</taxon>
        <taxon>asterids</taxon>
        <taxon>lamiids</taxon>
        <taxon>Lamiales</taxon>
        <taxon>Pedaliaceae</taxon>
        <taxon>Sesamum</taxon>
    </lineage>
</organism>
<dbReference type="AlphaFoldDB" id="A0AAW2XC85"/>
<proteinExistence type="predicted"/>
<evidence type="ECO:0000313" key="2">
    <source>
        <dbReference type="EMBL" id="KAL0449771.1"/>
    </source>
</evidence>
<dbReference type="Pfam" id="PF00078">
    <property type="entry name" value="RVT_1"/>
    <property type="match status" value="1"/>
</dbReference>
<sequence length="343" mass="38576">MELPGVVRPLDSSKPGISYPGTSSLFDEVWLEDNAEIAQHISRYFGQVFSSIEPTISDWEHGVEALPCKVDSDMNSELLKPYTAEEVTNAISHMARLKSPGPNAFEINHFLRIKNWGKMRHMALKLDISNAYDKVEWSFLRQVLFKLRFHAHFVNLVILYVSSVSYSFILSGRQFGNIVPSRGIRQGDPLSPYLFLLYTEALGSLISQAEMIGQLKGICVSRNAPSIFHLLFVDDTILCCEASVEAMECIQSILQVYRKAFGQEINLQKSVVVFNKNTPELTMTNISAGLGIWRADRHDKYLGLPSVVGHTKKWFLIPSGIAFGNELARGVKNNCLKLAMRFL</sequence>
<reference evidence="2" key="1">
    <citation type="submission" date="2020-06" db="EMBL/GenBank/DDBJ databases">
        <authorList>
            <person name="Li T."/>
            <person name="Hu X."/>
            <person name="Zhang T."/>
            <person name="Song X."/>
            <person name="Zhang H."/>
            <person name="Dai N."/>
            <person name="Sheng W."/>
            <person name="Hou X."/>
            <person name="Wei L."/>
        </authorList>
    </citation>
    <scope>NUCLEOTIDE SEQUENCE</scope>
    <source>
        <strain evidence="2">KEN1</strain>
        <tissue evidence="2">Leaf</tissue>
    </source>
</reference>
<dbReference type="InterPro" id="IPR000477">
    <property type="entry name" value="RT_dom"/>
</dbReference>
<comment type="caution">
    <text evidence="2">The sequence shown here is derived from an EMBL/GenBank/DDBJ whole genome shotgun (WGS) entry which is preliminary data.</text>
</comment>
<reference evidence="2" key="2">
    <citation type="journal article" date="2024" name="Plant">
        <title>Genomic evolution and insights into agronomic trait innovations of Sesamum species.</title>
        <authorList>
            <person name="Miao H."/>
            <person name="Wang L."/>
            <person name="Qu L."/>
            <person name="Liu H."/>
            <person name="Sun Y."/>
            <person name="Le M."/>
            <person name="Wang Q."/>
            <person name="Wei S."/>
            <person name="Zheng Y."/>
            <person name="Lin W."/>
            <person name="Duan Y."/>
            <person name="Cao H."/>
            <person name="Xiong S."/>
            <person name="Wang X."/>
            <person name="Wei L."/>
            <person name="Li C."/>
            <person name="Ma Q."/>
            <person name="Ju M."/>
            <person name="Zhao R."/>
            <person name="Li G."/>
            <person name="Mu C."/>
            <person name="Tian Q."/>
            <person name="Mei H."/>
            <person name="Zhang T."/>
            <person name="Gao T."/>
            <person name="Zhang H."/>
        </authorList>
    </citation>
    <scope>NUCLEOTIDE SEQUENCE</scope>
    <source>
        <strain evidence="2">KEN1</strain>
    </source>
</reference>
<dbReference type="SUPFAM" id="SSF56672">
    <property type="entry name" value="DNA/RNA polymerases"/>
    <property type="match status" value="1"/>
</dbReference>